<evidence type="ECO:0000313" key="4">
    <source>
        <dbReference type="Proteomes" id="UP000284006"/>
    </source>
</evidence>
<feature type="region of interest" description="Disordered" evidence="1">
    <location>
        <begin position="227"/>
        <end position="266"/>
    </location>
</feature>
<dbReference type="SMART" id="SM00065">
    <property type="entry name" value="GAF"/>
    <property type="match status" value="1"/>
</dbReference>
<dbReference type="InterPro" id="IPR003018">
    <property type="entry name" value="GAF"/>
</dbReference>
<proteinExistence type="predicted"/>
<dbReference type="EMBL" id="QYUP01000162">
    <property type="protein sequence ID" value="RJG09590.1"/>
    <property type="molecule type" value="Genomic_DNA"/>
</dbReference>
<dbReference type="Gene3D" id="3.30.450.40">
    <property type="match status" value="1"/>
</dbReference>
<name>A0A418XAU4_9BURK</name>
<evidence type="ECO:0000313" key="3">
    <source>
        <dbReference type="EMBL" id="RJG09590.1"/>
    </source>
</evidence>
<keyword evidence="4" id="KW-1185">Reference proteome</keyword>
<organism evidence="3 4">
    <name type="scientific">Massilia cavernae</name>
    <dbReference type="NCBI Taxonomy" id="2320864"/>
    <lineage>
        <taxon>Bacteria</taxon>
        <taxon>Pseudomonadati</taxon>
        <taxon>Pseudomonadota</taxon>
        <taxon>Betaproteobacteria</taxon>
        <taxon>Burkholderiales</taxon>
        <taxon>Oxalobacteraceae</taxon>
        <taxon>Telluria group</taxon>
        <taxon>Massilia</taxon>
    </lineage>
</organism>
<dbReference type="RefSeq" id="WP_119812798.1">
    <property type="nucleotide sequence ID" value="NZ_QYUP01000162.1"/>
</dbReference>
<evidence type="ECO:0000256" key="1">
    <source>
        <dbReference type="SAM" id="MobiDB-lite"/>
    </source>
</evidence>
<dbReference type="Pfam" id="PF01590">
    <property type="entry name" value="GAF"/>
    <property type="match status" value="1"/>
</dbReference>
<dbReference type="AlphaFoldDB" id="A0A418XAU4"/>
<dbReference type="OrthoDB" id="6116130at2"/>
<evidence type="ECO:0000259" key="2">
    <source>
        <dbReference type="SMART" id="SM00065"/>
    </source>
</evidence>
<dbReference type="SUPFAM" id="SSF55781">
    <property type="entry name" value="GAF domain-like"/>
    <property type="match status" value="1"/>
</dbReference>
<reference evidence="3 4" key="1">
    <citation type="submission" date="2018-09" db="EMBL/GenBank/DDBJ databases">
        <authorList>
            <person name="Zhu H."/>
        </authorList>
    </citation>
    <scope>NUCLEOTIDE SEQUENCE [LARGE SCALE GENOMIC DNA]</scope>
    <source>
        <strain evidence="3 4">K1S02-61</strain>
    </source>
</reference>
<dbReference type="Proteomes" id="UP000284006">
    <property type="component" value="Unassembled WGS sequence"/>
</dbReference>
<sequence>MDMSESVVVKLRDAFTQVESDGSLDECLRQLSALAGHVLSAKVCTILLLSEDEVREAGLSFGAEFGSIPDPSRKVRKPALRQVISTESTRHRDEPGDKTMDNMISTIVLRGKIIGIIQVCQPQQQSCFSKDDLQLFSILTPLITKSIQVVQLQNILKSRFTQIALEKSGDATIRELISGVAPNPNQIARILAKSFYREMLSAGFNFNQIIYAATEVISELTASVRKHSNSRKHRQQDRGDGGPILLEAPGPADSAPGLREGEPTPH</sequence>
<comment type="caution">
    <text evidence="3">The sequence shown here is derived from an EMBL/GenBank/DDBJ whole genome shotgun (WGS) entry which is preliminary data.</text>
</comment>
<accession>A0A418XAU4</accession>
<gene>
    <name evidence="3" type="ORF">D3872_22020</name>
</gene>
<feature type="domain" description="GAF" evidence="2">
    <location>
        <begin position="23"/>
        <end position="157"/>
    </location>
</feature>
<protein>
    <submittedName>
        <fullName evidence="3">GAF domain-containing protein</fullName>
    </submittedName>
</protein>
<dbReference type="InterPro" id="IPR029016">
    <property type="entry name" value="GAF-like_dom_sf"/>
</dbReference>